<evidence type="ECO:0000313" key="1">
    <source>
        <dbReference type="EMBL" id="KAK9094027.1"/>
    </source>
</evidence>
<evidence type="ECO:0000313" key="2">
    <source>
        <dbReference type="Proteomes" id="UP001419268"/>
    </source>
</evidence>
<organism evidence="1 2">
    <name type="scientific">Stephania cephalantha</name>
    <dbReference type="NCBI Taxonomy" id="152367"/>
    <lineage>
        <taxon>Eukaryota</taxon>
        <taxon>Viridiplantae</taxon>
        <taxon>Streptophyta</taxon>
        <taxon>Embryophyta</taxon>
        <taxon>Tracheophyta</taxon>
        <taxon>Spermatophyta</taxon>
        <taxon>Magnoliopsida</taxon>
        <taxon>Ranunculales</taxon>
        <taxon>Menispermaceae</taxon>
        <taxon>Menispermoideae</taxon>
        <taxon>Cissampelideae</taxon>
        <taxon>Stephania</taxon>
    </lineage>
</organism>
<comment type="caution">
    <text evidence="1">The sequence shown here is derived from an EMBL/GenBank/DDBJ whole genome shotgun (WGS) entry which is preliminary data.</text>
</comment>
<dbReference type="AlphaFoldDB" id="A0AAP0ELN1"/>
<proteinExistence type="predicted"/>
<dbReference type="EMBL" id="JBBNAG010000011">
    <property type="protein sequence ID" value="KAK9094027.1"/>
    <property type="molecule type" value="Genomic_DNA"/>
</dbReference>
<dbReference type="Proteomes" id="UP001419268">
    <property type="component" value="Unassembled WGS sequence"/>
</dbReference>
<keyword evidence="2" id="KW-1185">Reference proteome</keyword>
<gene>
    <name evidence="1" type="ORF">Scep_025496</name>
</gene>
<protein>
    <submittedName>
        <fullName evidence="1">Uncharacterized protein</fullName>
    </submittedName>
</protein>
<name>A0AAP0ELN1_9MAGN</name>
<sequence length="127" mass="14842">MDIDAKTEERVFISKAPNLHNPSFLHFKLVHKLSPLLGEDILVEACPILEVQIRNPTVSIHHLHHQNLFGILLPLHSCLPHLLCTQQPLQLPLTLTWYEQSTQIRPHITRRDPLVYYPCRRLHPRPH</sequence>
<reference evidence="1 2" key="1">
    <citation type="submission" date="2024-01" db="EMBL/GenBank/DDBJ databases">
        <title>Genome assemblies of Stephania.</title>
        <authorList>
            <person name="Yang L."/>
        </authorList>
    </citation>
    <scope>NUCLEOTIDE SEQUENCE [LARGE SCALE GENOMIC DNA]</scope>
    <source>
        <strain evidence="1">JXDWG</strain>
        <tissue evidence="1">Leaf</tissue>
    </source>
</reference>
<accession>A0AAP0ELN1</accession>